<feature type="domain" description="HTH luxR-type" evidence="4">
    <location>
        <begin position="170"/>
        <end position="235"/>
    </location>
</feature>
<evidence type="ECO:0000256" key="3">
    <source>
        <dbReference type="ARBA" id="ARBA00023163"/>
    </source>
</evidence>
<dbReference type="PROSITE" id="PS00622">
    <property type="entry name" value="HTH_LUXR_1"/>
    <property type="match status" value="1"/>
</dbReference>
<dbReference type="InterPro" id="IPR036693">
    <property type="entry name" value="TF_LuxR_autoind-bd_dom_sf"/>
</dbReference>
<dbReference type="SUPFAM" id="SSF46894">
    <property type="entry name" value="C-terminal effector domain of the bipartite response regulators"/>
    <property type="match status" value="1"/>
</dbReference>
<dbReference type="Gene3D" id="1.10.10.10">
    <property type="entry name" value="Winged helix-like DNA-binding domain superfamily/Winged helix DNA-binding domain"/>
    <property type="match status" value="1"/>
</dbReference>
<keyword evidence="1" id="KW-0805">Transcription regulation</keyword>
<dbReference type="PANTHER" id="PTHR44688">
    <property type="entry name" value="DNA-BINDING TRANSCRIPTIONAL ACTIVATOR DEVR_DOSR"/>
    <property type="match status" value="1"/>
</dbReference>
<dbReference type="PANTHER" id="PTHR44688:SF16">
    <property type="entry name" value="DNA-BINDING TRANSCRIPTIONAL ACTIVATOR DEVR_DOSR"/>
    <property type="match status" value="1"/>
</dbReference>
<accession>A0A1I3NWF4</accession>
<dbReference type="SMART" id="SM00421">
    <property type="entry name" value="HTH_LUXR"/>
    <property type="match status" value="1"/>
</dbReference>
<name>A0A1I3NWF4_9BURK</name>
<dbReference type="InterPro" id="IPR016032">
    <property type="entry name" value="Sig_transdc_resp-reg_C-effctor"/>
</dbReference>
<dbReference type="InterPro" id="IPR000792">
    <property type="entry name" value="Tscrpt_reg_LuxR_C"/>
</dbReference>
<dbReference type="Pfam" id="PF03472">
    <property type="entry name" value="Autoind_bind"/>
    <property type="match status" value="1"/>
</dbReference>
<dbReference type="PRINTS" id="PR00038">
    <property type="entry name" value="HTHLUXR"/>
</dbReference>
<dbReference type="Pfam" id="PF00196">
    <property type="entry name" value="GerE"/>
    <property type="match status" value="1"/>
</dbReference>
<reference evidence="5 6" key="1">
    <citation type="submission" date="2016-10" db="EMBL/GenBank/DDBJ databases">
        <authorList>
            <person name="de Groot N.N."/>
        </authorList>
    </citation>
    <scope>NUCLEOTIDE SEQUENCE [LARGE SCALE GENOMIC DNA]</scope>
    <source>
        <strain evidence="5 6">LMG 23650</strain>
    </source>
</reference>
<dbReference type="InterPro" id="IPR036388">
    <property type="entry name" value="WH-like_DNA-bd_sf"/>
</dbReference>
<dbReference type="AlphaFoldDB" id="A0A1I3NWF4"/>
<dbReference type="Proteomes" id="UP000199548">
    <property type="component" value="Unassembled WGS sequence"/>
</dbReference>
<keyword evidence="3" id="KW-0804">Transcription</keyword>
<dbReference type="CDD" id="cd06170">
    <property type="entry name" value="LuxR_C_like"/>
    <property type="match status" value="1"/>
</dbReference>
<evidence type="ECO:0000313" key="5">
    <source>
        <dbReference type="EMBL" id="SFJ13624.1"/>
    </source>
</evidence>
<evidence type="ECO:0000313" key="6">
    <source>
        <dbReference type="Proteomes" id="UP000199548"/>
    </source>
</evidence>
<keyword evidence="6" id="KW-1185">Reference proteome</keyword>
<dbReference type="RefSeq" id="WP_091014523.1">
    <property type="nucleotide sequence ID" value="NZ_CP041745.1"/>
</dbReference>
<dbReference type="GO" id="GO:0006355">
    <property type="term" value="P:regulation of DNA-templated transcription"/>
    <property type="evidence" value="ECO:0007669"/>
    <property type="project" value="InterPro"/>
</dbReference>
<dbReference type="PROSITE" id="PS50043">
    <property type="entry name" value="HTH_LUXR_2"/>
    <property type="match status" value="1"/>
</dbReference>
<sequence>MTLQPSTWIDLFARLDAADNKDQVIKMLDEIAVKLGFRYWAYGVKTRNLPGSRSVEVLDSYPSGWMSHYLAEEYIEIDSSVSLAMKRSTTISWAEARPAGGDRLWDDAADFGLKHGLAHPSWDRLAMFGLLTVARESDPVSAAEFASVSPYLAWVSSLIRARLNRPGRRHAPIDTRLSSRELEVLKWTALGKTAAEVALIIGVGTRTVNFHIGNILAKLDVTNKVQAVIRATVLGIL</sequence>
<dbReference type="GO" id="GO:0003677">
    <property type="term" value="F:DNA binding"/>
    <property type="evidence" value="ECO:0007669"/>
    <property type="project" value="UniProtKB-KW"/>
</dbReference>
<gene>
    <name evidence="5" type="ORF">SAMN05192543_105544</name>
</gene>
<dbReference type="Gene3D" id="3.30.450.80">
    <property type="entry name" value="Transcription factor LuxR-like, autoinducer-binding domain"/>
    <property type="match status" value="1"/>
</dbReference>
<dbReference type="OrthoDB" id="9774661at2"/>
<dbReference type="EMBL" id="FOQU01000005">
    <property type="protein sequence ID" value="SFJ13624.1"/>
    <property type="molecule type" value="Genomic_DNA"/>
</dbReference>
<evidence type="ECO:0000256" key="1">
    <source>
        <dbReference type="ARBA" id="ARBA00023015"/>
    </source>
</evidence>
<dbReference type="STRING" id="420953.SAMN05192543_105544"/>
<protein>
    <submittedName>
        <fullName evidence="5">Transcriptional regulator, LuxR family</fullName>
    </submittedName>
</protein>
<organism evidence="5 6">
    <name type="scientific">Paraburkholderia megapolitana</name>
    <dbReference type="NCBI Taxonomy" id="420953"/>
    <lineage>
        <taxon>Bacteria</taxon>
        <taxon>Pseudomonadati</taxon>
        <taxon>Pseudomonadota</taxon>
        <taxon>Betaproteobacteria</taxon>
        <taxon>Burkholderiales</taxon>
        <taxon>Burkholderiaceae</taxon>
        <taxon>Paraburkholderia</taxon>
    </lineage>
</organism>
<proteinExistence type="predicted"/>
<evidence type="ECO:0000259" key="4">
    <source>
        <dbReference type="PROSITE" id="PS50043"/>
    </source>
</evidence>
<dbReference type="InterPro" id="IPR005143">
    <property type="entry name" value="TF_LuxR_autoind-bd_dom"/>
</dbReference>
<evidence type="ECO:0000256" key="2">
    <source>
        <dbReference type="ARBA" id="ARBA00023125"/>
    </source>
</evidence>
<keyword evidence="2" id="KW-0238">DNA-binding</keyword>
<dbReference type="SUPFAM" id="SSF75516">
    <property type="entry name" value="Pheromone-binding domain of LuxR-like quorum-sensing transcription factors"/>
    <property type="match status" value="1"/>
</dbReference>